<dbReference type="AlphaFoldDB" id="A0A1X0SBU0"/>
<dbReference type="Proteomes" id="UP000242381">
    <property type="component" value="Unassembled WGS sequence"/>
</dbReference>
<evidence type="ECO:0000313" key="1">
    <source>
        <dbReference type="EMBL" id="ORE21750.1"/>
    </source>
</evidence>
<gene>
    <name evidence="1" type="ORF">BCV71DRAFT_273873</name>
</gene>
<dbReference type="EMBL" id="KV921274">
    <property type="protein sequence ID" value="ORE21750.1"/>
    <property type="molecule type" value="Genomic_DNA"/>
</dbReference>
<proteinExistence type="predicted"/>
<evidence type="ECO:0000313" key="2">
    <source>
        <dbReference type="Proteomes" id="UP000242381"/>
    </source>
</evidence>
<accession>A0A1X0SBU0</accession>
<protein>
    <submittedName>
        <fullName evidence="1">Uncharacterized protein</fullName>
    </submittedName>
</protein>
<sequence length="287" mass="33306">MYNINTVISTIYLSKRSSIEDLVETEFASGKVKSTSFHPALTTIYDASLWRPHGFTLSVKKHFEELYNDKCDQMKVEKNKRRLNQQILLISQSDVTQENQNRLLELEEQLSNLESPSVSISTTLSSKNEMEDIKEIIFNHDLWAKLTAKYISRFKALPTVVDVSLVDKWAYIINMYNQLNGVCKAKKHLNHLKNQDNLEDTIEKVFDFFEEILILVESKEFMLNTTNFSKVSEEDYVYQIWLPLFSKLFNINKSIVGIKTGKTISEDTTVSKAKLYHSHKNIVECRS</sequence>
<name>A0A1X0SBU0_RHIZD</name>
<organism evidence="1 2">
    <name type="scientific">Rhizopus microsporus</name>
    <dbReference type="NCBI Taxonomy" id="58291"/>
    <lineage>
        <taxon>Eukaryota</taxon>
        <taxon>Fungi</taxon>
        <taxon>Fungi incertae sedis</taxon>
        <taxon>Mucoromycota</taxon>
        <taxon>Mucoromycotina</taxon>
        <taxon>Mucoromycetes</taxon>
        <taxon>Mucorales</taxon>
        <taxon>Mucorineae</taxon>
        <taxon>Rhizopodaceae</taxon>
        <taxon>Rhizopus</taxon>
    </lineage>
</organism>
<reference evidence="1 2" key="1">
    <citation type="journal article" date="2016" name="Proc. Natl. Acad. Sci. U.S.A.">
        <title>Lipid metabolic changes in an early divergent fungus govern the establishment of a mutualistic symbiosis with endobacteria.</title>
        <authorList>
            <person name="Lastovetsky O.A."/>
            <person name="Gaspar M.L."/>
            <person name="Mondo S.J."/>
            <person name="LaButti K.M."/>
            <person name="Sandor L."/>
            <person name="Grigoriev I.V."/>
            <person name="Henry S.A."/>
            <person name="Pawlowska T.E."/>
        </authorList>
    </citation>
    <scope>NUCLEOTIDE SEQUENCE [LARGE SCALE GENOMIC DNA]</scope>
    <source>
        <strain evidence="1 2">ATCC 11559</strain>
    </source>
</reference>